<name>A0A2N5P5H7_MEDGN</name>
<dbReference type="EMBL" id="JAPZEG010000020">
    <property type="protein sequence ID" value="MDE1204684.1"/>
    <property type="molecule type" value="Genomic_DNA"/>
</dbReference>
<dbReference type="EMBL" id="JAAIRV010000007">
    <property type="protein sequence ID" value="NSI57831.1"/>
    <property type="molecule type" value="Genomic_DNA"/>
</dbReference>
<evidence type="ECO:0000313" key="4">
    <source>
        <dbReference type="Proteomes" id="UP001149331"/>
    </source>
</evidence>
<dbReference type="RefSeq" id="WP_008391227.1">
    <property type="nucleotide sequence ID" value="NZ_BAABSA010000007.1"/>
</dbReference>
<evidence type="ECO:0000313" key="1">
    <source>
        <dbReference type="EMBL" id="MDE1204684.1"/>
    </source>
</evidence>
<dbReference type="InterPro" id="IPR045390">
    <property type="entry name" value="ABC-3C_MC3"/>
</dbReference>
<dbReference type="Proteomes" id="UP001149331">
    <property type="component" value="Unassembled WGS sequence"/>
</dbReference>
<proteinExistence type="predicted"/>
<evidence type="ECO:0000313" key="3">
    <source>
        <dbReference type="EMBL" id="NSI65789.1"/>
    </source>
</evidence>
<reference evidence="1" key="3">
    <citation type="submission" date="2022-12" db="EMBL/GenBank/DDBJ databases">
        <title>Genome of R. gnavus strain RSHDN_120.</title>
        <authorList>
            <person name="Abdugheni R."/>
        </authorList>
    </citation>
    <scope>NUCLEOTIDE SEQUENCE</scope>
    <source>
        <strain evidence="1">RSHDN_120</strain>
    </source>
</reference>
<organism evidence="1 4">
    <name type="scientific">Mediterraneibacter gnavus</name>
    <name type="common">Ruminococcus gnavus</name>
    <dbReference type="NCBI Taxonomy" id="33038"/>
    <lineage>
        <taxon>Bacteria</taxon>
        <taxon>Bacillati</taxon>
        <taxon>Bacillota</taxon>
        <taxon>Clostridia</taxon>
        <taxon>Lachnospirales</taxon>
        <taxon>Lachnospiraceae</taxon>
        <taxon>Mediterraneibacter</taxon>
    </lineage>
</organism>
<dbReference type="Proteomes" id="UP001296580">
    <property type="component" value="Unassembled WGS sequence"/>
</dbReference>
<evidence type="ECO:0000313" key="2">
    <source>
        <dbReference type="EMBL" id="NSI57831.1"/>
    </source>
</evidence>
<reference evidence="2" key="1">
    <citation type="journal article" date="2020" name="Cell Host Microbe">
        <title>Functional and Genomic Variation between Human-Derived Isolates of Lachnospiraceae Reveals Inter- and Intra-Species Diversity.</title>
        <authorList>
            <person name="Sorbara M.T."/>
            <person name="Littmann E.R."/>
            <person name="Fontana E."/>
            <person name="Moody T.U."/>
            <person name="Kohout C.E."/>
            <person name="Gjonbalaj M."/>
            <person name="Eaton V."/>
            <person name="Seok R."/>
            <person name="Leiner I.M."/>
            <person name="Pamer E.G."/>
        </authorList>
    </citation>
    <scope>NUCLEOTIDE SEQUENCE</scope>
    <source>
        <strain evidence="3">MSK.11.9</strain>
        <strain evidence="2">MSK.15.32</strain>
    </source>
</reference>
<dbReference type="EMBL" id="JAAIRY010000018">
    <property type="protein sequence ID" value="NSI65789.1"/>
    <property type="molecule type" value="Genomic_DNA"/>
</dbReference>
<reference evidence="2" key="2">
    <citation type="submission" date="2020-02" db="EMBL/GenBank/DDBJ databases">
        <authorList>
            <person name="Littmann E."/>
            <person name="Sorbara M."/>
        </authorList>
    </citation>
    <scope>NUCLEOTIDE SEQUENCE</scope>
    <source>
        <strain evidence="3">MSK.11.9</strain>
        <strain evidence="2">MSK.15.32</strain>
    </source>
</reference>
<dbReference type="AlphaFoldDB" id="A0A2N5P5H7"/>
<dbReference type="Proteomes" id="UP001296581">
    <property type="component" value="Unassembled WGS sequence"/>
</dbReference>
<comment type="caution">
    <text evidence="1">The sequence shown here is derived from an EMBL/GenBank/DDBJ whole genome shotgun (WGS) entry which is preliminary data.</text>
</comment>
<accession>A0A2N5P5H7</accession>
<dbReference type="Pfam" id="PF20131">
    <property type="entry name" value="MC3"/>
    <property type="match status" value="1"/>
</dbReference>
<sequence length="162" mass="18741">MSINNIKKLSMNPHFYSLLMQSFLSGYEKPCEIKLPFMAIPILLYAESREKLVNANRRSRIDTLFQSPQIIDERKISGKTRLSGYVDRYNSLKPYCKEAIIILSSEGKIAFNNHKIVLIKKIDYKDFEGAIKDWIKCAFYLGVVFSKTTEDHLSFFLGVDTK</sequence>
<gene>
    <name evidence="3" type="ORF">G4981_10960</name>
    <name evidence="2" type="ORF">G4993_05380</name>
    <name evidence="1" type="ORF">O4N78_14100</name>
</gene>
<protein>
    <submittedName>
        <fullName evidence="1">DUF6521 family protein</fullName>
    </submittedName>
</protein>